<dbReference type="PROSITE" id="PS51257">
    <property type="entry name" value="PROKAR_LIPOPROTEIN"/>
    <property type="match status" value="1"/>
</dbReference>
<accession>A0A1R3XH87</accession>
<keyword evidence="3" id="KW-1185">Reference proteome</keyword>
<protein>
    <recommendedName>
        <fullName evidence="4">DUF4270 domain-containing protein</fullName>
    </recommendedName>
</protein>
<proteinExistence type="predicted"/>
<feature type="signal peptide" evidence="1">
    <location>
        <begin position="1"/>
        <end position="19"/>
    </location>
</feature>
<dbReference type="RefSeq" id="WP_076668548.1">
    <property type="nucleotide sequence ID" value="NZ_FTPP01000002.1"/>
</dbReference>
<dbReference type="OrthoDB" id="1092930at2"/>
<gene>
    <name evidence="2" type="ORF">SAMN05444128_2054</name>
</gene>
<dbReference type="EMBL" id="FTPP01000002">
    <property type="protein sequence ID" value="SIT89557.1"/>
    <property type="molecule type" value="Genomic_DNA"/>
</dbReference>
<keyword evidence="1" id="KW-0732">Signal</keyword>
<reference evidence="3" key="1">
    <citation type="submission" date="2017-01" db="EMBL/GenBank/DDBJ databases">
        <authorList>
            <person name="Varghese N."/>
            <person name="Submissions S."/>
        </authorList>
    </citation>
    <scope>NUCLEOTIDE SEQUENCE [LARGE SCALE GENOMIC DNA]</scope>
    <source>
        <strain evidence="3">LP100</strain>
    </source>
</reference>
<feature type="chain" id="PRO_5012277738" description="DUF4270 domain-containing protein" evidence="1">
    <location>
        <begin position="20"/>
        <end position="460"/>
    </location>
</feature>
<dbReference type="Proteomes" id="UP000187181">
    <property type="component" value="Unassembled WGS sequence"/>
</dbReference>
<evidence type="ECO:0000313" key="2">
    <source>
        <dbReference type="EMBL" id="SIT89557.1"/>
    </source>
</evidence>
<dbReference type="Pfam" id="PF14092">
    <property type="entry name" value="DUF4270"/>
    <property type="match status" value="1"/>
</dbReference>
<dbReference type="InterPro" id="IPR025366">
    <property type="entry name" value="DUF4270"/>
</dbReference>
<organism evidence="2 3">
    <name type="scientific">Pontibacter indicus</name>
    <dbReference type="NCBI Taxonomy" id="1317125"/>
    <lineage>
        <taxon>Bacteria</taxon>
        <taxon>Pseudomonadati</taxon>
        <taxon>Bacteroidota</taxon>
        <taxon>Cytophagia</taxon>
        <taxon>Cytophagales</taxon>
        <taxon>Hymenobacteraceae</taxon>
        <taxon>Pontibacter</taxon>
    </lineage>
</organism>
<dbReference type="STRING" id="1317125.SAMN05444128_2054"/>
<name>A0A1R3XH87_9BACT</name>
<dbReference type="AlphaFoldDB" id="A0A1R3XH87"/>
<sequence length="460" mass="50024">MNSAARRLLFFFFSFAALTACEDPKDIGLELQDENLIGTEFTDTLTIRTGTVFQGDSIPSFRSQSPLLGQYVDPVLGKVRASTITEVALNGSSLNFGAGAKVDSLVLTLDYSFKYADTLKAMQVNVHRLTGTFDERTSYFTTTPFPYDQTPVGSKAFFPRIDTETTNGVTTKKTRLLKIKLSSELANEFMAQSGQAGLADQAGFRNFFKGVALTVPEEENASIVGLNLSSTNSSLTLHYTTAEGTARQHNFLLGTGNYFTQLSSDRTGTTVAALQSNGSFVPATETGGDSYVQAGTQLLSKITFPYMNELKDIPGNLIINRAELIIPVKSASSANNLPGPPQLALYETNDANQFLRDISGAVRTVQEDGVNWPITARPAALRMIRKDGKDYYTINITTYLQDVLVGKRTNNGLLLGAAVVTSATNSAAGTVRPEVRPYRTIITNNEANPVRLLIYYSKLQ</sequence>
<evidence type="ECO:0000313" key="3">
    <source>
        <dbReference type="Proteomes" id="UP000187181"/>
    </source>
</evidence>
<evidence type="ECO:0000256" key="1">
    <source>
        <dbReference type="SAM" id="SignalP"/>
    </source>
</evidence>
<evidence type="ECO:0008006" key="4">
    <source>
        <dbReference type="Google" id="ProtNLM"/>
    </source>
</evidence>